<evidence type="ECO:0000256" key="4">
    <source>
        <dbReference type="ARBA" id="ARBA00023163"/>
    </source>
</evidence>
<keyword evidence="2" id="KW-0805">Transcription regulation</keyword>
<feature type="compositionally biased region" description="Low complexity" evidence="6">
    <location>
        <begin position="404"/>
        <end position="416"/>
    </location>
</feature>
<evidence type="ECO:0000256" key="1">
    <source>
        <dbReference type="ARBA" id="ARBA00004123"/>
    </source>
</evidence>
<dbReference type="GO" id="GO:0003677">
    <property type="term" value="F:DNA binding"/>
    <property type="evidence" value="ECO:0007669"/>
    <property type="project" value="UniProtKB-KW"/>
</dbReference>
<dbReference type="EMBL" id="OZ075128">
    <property type="protein sequence ID" value="CAL4956966.1"/>
    <property type="molecule type" value="Genomic_DNA"/>
</dbReference>
<evidence type="ECO:0000256" key="6">
    <source>
        <dbReference type="SAM" id="MobiDB-lite"/>
    </source>
</evidence>
<feature type="region of interest" description="Disordered" evidence="6">
    <location>
        <begin position="152"/>
        <end position="206"/>
    </location>
</feature>
<comment type="subcellular location">
    <subcellularLocation>
        <location evidence="1">Nucleus</location>
    </subcellularLocation>
</comment>
<dbReference type="PROSITE" id="PS51294">
    <property type="entry name" value="HTH_MYB"/>
    <property type="match status" value="1"/>
</dbReference>
<keyword evidence="4" id="KW-0804">Transcription</keyword>
<feature type="domain" description="HTH myb-type" evidence="7">
    <location>
        <begin position="90"/>
        <end position="148"/>
    </location>
</feature>
<dbReference type="Gene3D" id="1.10.10.60">
    <property type="entry name" value="Homeodomain-like"/>
    <property type="match status" value="1"/>
</dbReference>
<dbReference type="AlphaFoldDB" id="A0ABC8Z9G0"/>
<proteinExistence type="predicted"/>
<feature type="compositionally biased region" description="Low complexity" evidence="6">
    <location>
        <begin position="47"/>
        <end position="61"/>
    </location>
</feature>
<dbReference type="InterPro" id="IPR009057">
    <property type="entry name" value="Homeodomain-like_sf"/>
</dbReference>
<feature type="region of interest" description="Disordered" evidence="6">
    <location>
        <begin position="358"/>
        <end position="437"/>
    </location>
</feature>
<evidence type="ECO:0000256" key="2">
    <source>
        <dbReference type="ARBA" id="ARBA00023015"/>
    </source>
</evidence>
<evidence type="ECO:0000256" key="5">
    <source>
        <dbReference type="ARBA" id="ARBA00023242"/>
    </source>
</evidence>
<dbReference type="NCBIfam" id="TIGR01557">
    <property type="entry name" value="myb_SHAQKYF"/>
    <property type="match status" value="1"/>
</dbReference>
<dbReference type="SUPFAM" id="SSF46689">
    <property type="entry name" value="Homeodomain-like"/>
    <property type="match status" value="1"/>
</dbReference>
<keyword evidence="5" id="KW-0539">Nucleus</keyword>
<evidence type="ECO:0000313" key="9">
    <source>
        <dbReference type="Proteomes" id="UP001497457"/>
    </source>
</evidence>
<feature type="region of interest" description="Disordered" evidence="6">
    <location>
        <begin position="1"/>
        <end position="80"/>
    </location>
</feature>
<dbReference type="Proteomes" id="UP001497457">
    <property type="component" value="Chromosome 18b"/>
</dbReference>
<sequence length="473" mass="50293">MTFVHAYDTSRVSAMAPETNGSDGNGGSSAMDAAPNKKPRKRKKSRSSSSSAVRSATSSSSLPTDGDDGGGGGQQRQPAVVVVQQQQQLHRGKQRVVWTPELHDVFLKACDVLGKDAVPKKILALMNVDGISREHVASHLQKHRLNLKREQQQQLLQRVPGRGDERQPIHAESSSQTPLPSLHPPEQAPAASSSLHPLPTPQPPFASLTMSQLQIGHGHHELLQTPPADCFTSSNVPTNFLVHPHPGGFPMVVQPIQQCFTPPLQATIAVLPKKLDKKPQAGHNNATMQQAAAVASGYNPMLLIRSNVPQTLAGAPQMQAPQVVSMTGEISVPEANLMIDQETEICSVAHLLMTVEAEEGQGRPAQREAASEMTATTVEEGQGRPAQREAASEMTATTVEKGQEQAAAEPGAAETAAKAEEGQGRDAEPGGGAAAAAGSLNLAGSSIHEQFWKTDDPEGSWDFCGFAQWYKSD</sequence>
<dbReference type="Pfam" id="PF00249">
    <property type="entry name" value="Myb_DNA-binding"/>
    <property type="match status" value="1"/>
</dbReference>
<keyword evidence="9" id="KW-1185">Reference proteome</keyword>
<dbReference type="InterPro" id="IPR006447">
    <property type="entry name" value="Myb_dom_plants"/>
</dbReference>
<dbReference type="PANTHER" id="PTHR31442">
    <property type="entry name" value="HOMEODOMAIN-LIKE SUPERFAMILY PROTEIN-RELATED"/>
    <property type="match status" value="1"/>
</dbReference>
<dbReference type="InterPro" id="IPR017930">
    <property type="entry name" value="Myb_dom"/>
</dbReference>
<feature type="compositionally biased region" description="Basic and acidic residues" evidence="6">
    <location>
        <begin position="417"/>
        <end position="428"/>
    </location>
</feature>
<evidence type="ECO:0000256" key="3">
    <source>
        <dbReference type="ARBA" id="ARBA00023125"/>
    </source>
</evidence>
<gene>
    <name evidence="8" type="ORF">URODEC1_LOCUS42262</name>
</gene>
<reference evidence="8 9" key="2">
    <citation type="submission" date="2024-10" db="EMBL/GenBank/DDBJ databases">
        <authorList>
            <person name="Ryan C."/>
        </authorList>
    </citation>
    <scope>NUCLEOTIDE SEQUENCE [LARGE SCALE GENOMIC DNA]</scope>
</reference>
<feature type="compositionally biased region" description="Basic residues" evidence="6">
    <location>
        <begin position="37"/>
        <end position="46"/>
    </location>
</feature>
<accession>A0ABC8Z9G0</accession>
<reference evidence="9" key="1">
    <citation type="submission" date="2024-06" db="EMBL/GenBank/DDBJ databases">
        <authorList>
            <person name="Ryan C."/>
        </authorList>
    </citation>
    <scope>NUCLEOTIDE SEQUENCE [LARGE SCALE GENOMIC DNA]</scope>
</reference>
<dbReference type="InterPro" id="IPR001005">
    <property type="entry name" value="SANT/Myb"/>
</dbReference>
<name>A0ABC8Z9G0_9POAL</name>
<keyword evidence="3" id="KW-0238">DNA-binding</keyword>
<dbReference type="FunFam" id="1.10.10.60:FF:000007">
    <property type="entry name" value="Two-component response regulator"/>
    <property type="match status" value="1"/>
</dbReference>
<protein>
    <recommendedName>
        <fullName evidence="7">HTH myb-type domain-containing protein</fullName>
    </recommendedName>
</protein>
<evidence type="ECO:0000313" key="8">
    <source>
        <dbReference type="EMBL" id="CAL4956966.1"/>
    </source>
</evidence>
<dbReference type="GO" id="GO:0005634">
    <property type="term" value="C:nucleus"/>
    <property type="evidence" value="ECO:0007669"/>
    <property type="project" value="UniProtKB-SubCell"/>
</dbReference>
<dbReference type="InterPro" id="IPR044841">
    <property type="entry name" value="LUX/BOA-like"/>
</dbReference>
<dbReference type="PANTHER" id="PTHR31442:SF29">
    <property type="entry name" value="HOMEODOMAIN-LIKE SUPERFAMILY PROTEIN"/>
    <property type="match status" value="1"/>
</dbReference>
<evidence type="ECO:0000259" key="7">
    <source>
        <dbReference type="PROSITE" id="PS51294"/>
    </source>
</evidence>
<organism evidence="8 9">
    <name type="scientific">Urochloa decumbens</name>
    <dbReference type="NCBI Taxonomy" id="240449"/>
    <lineage>
        <taxon>Eukaryota</taxon>
        <taxon>Viridiplantae</taxon>
        <taxon>Streptophyta</taxon>
        <taxon>Embryophyta</taxon>
        <taxon>Tracheophyta</taxon>
        <taxon>Spermatophyta</taxon>
        <taxon>Magnoliopsida</taxon>
        <taxon>Liliopsida</taxon>
        <taxon>Poales</taxon>
        <taxon>Poaceae</taxon>
        <taxon>PACMAD clade</taxon>
        <taxon>Panicoideae</taxon>
        <taxon>Panicodae</taxon>
        <taxon>Paniceae</taxon>
        <taxon>Melinidinae</taxon>
        <taxon>Urochloa</taxon>
    </lineage>
</organism>